<dbReference type="InterPro" id="IPR052225">
    <property type="entry name" value="Ser/Arg_repetitive_matrix"/>
</dbReference>
<keyword evidence="1" id="KW-0507">mRNA processing</keyword>
<feature type="region of interest" description="Disordered" evidence="2">
    <location>
        <begin position="120"/>
        <end position="223"/>
    </location>
</feature>
<dbReference type="GO" id="GO:0003723">
    <property type="term" value="F:RNA binding"/>
    <property type="evidence" value="ECO:0007669"/>
    <property type="project" value="TreeGrafter"/>
</dbReference>
<dbReference type="AlphaFoldDB" id="A0A6A6VM59"/>
<feature type="compositionally biased region" description="Basic residues" evidence="2">
    <location>
        <begin position="191"/>
        <end position="204"/>
    </location>
</feature>
<evidence type="ECO:0000313" key="4">
    <source>
        <dbReference type="EMBL" id="KAF2750640.1"/>
    </source>
</evidence>
<feature type="domain" description="PWI" evidence="3">
    <location>
        <begin position="12"/>
        <end position="111"/>
    </location>
</feature>
<evidence type="ECO:0000259" key="3">
    <source>
        <dbReference type="PROSITE" id="PS51025"/>
    </source>
</evidence>
<dbReference type="GO" id="GO:0048024">
    <property type="term" value="P:regulation of mRNA splicing, via spliceosome"/>
    <property type="evidence" value="ECO:0007669"/>
    <property type="project" value="TreeGrafter"/>
</dbReference>
<dbReference type="InterPro" id="IPR002483">
    <property type="entry name" value="PWI_dom"/>
</dbReference>
<dbReference type="SUPFAM" id="SSF101233">
    <property type="entry name" value="PWI domain"/>
    <property type="match status" value="1"/>
</dbReference>
<reference evidence="4" key="1">
    <citation type="journal article" date="2020" name="Stud. Mycol.">
        <title>101 Dothideomycetes genomes: a test case for predicting lifestyles and emergence of pathogens.</title>
        <authorList>
            <person name="Haridas S."/>
            <person name="Albert R."/>
            <person name="Binder M."/>
            <person name="Bloem J."/>
            <person name="Labutti K."/>
            <person name="Salamov A."/>
            <person name="Andreopoulos B."/>
            <person name="Baker S."/>
            <person name="Barry K."/>
            <person name="Bills G."/>
            <person name="Bluhm B."/>
            <person name="Cannon C."/>
            <person name="Castanera R."/>
            <person name="Culley D."/>
            <person name="Daum C."/>
            <person name="Ezra D."/>
            <person name="Gonzalez J."/>
            <person name="Henrissat B."/>
            <person name="Kuo A."/>
            <person name="Liang C."/>
            <person name="Lipzen A."/>
            <person name="Lutzoni F."/>
            <person name="Magnuson J."/>
            <person name="Mondo S."/>
            <person name="Nolan M."/>
            <person name="Ohm R."/>
            <person name="Pangilinan J."/>
            <person name="Park H.-J."/>
            <person name="Ramirez L."/>
            <person name="Alfaro M."/>
            <person name="Sun H."/>
            <person name="Tritt A."/>
            <person name="Yoshinaga Y."/>
            <person name="Zwiers L.-H."/>
            <person name="Turgeon B."/>
            <person name="Goodwin S."/>
            <person name="Spatafora J."/>
            <person name="Crous P."/>
            <person name="Grigoriev I."/>
        </authorList>
    </citation>
    <scope>NUCLEOTIDE SEQUENCE</scope>
    <source>
        <strain evidence="4">CBS 119925</strain>
    </source>
</reference>
<proteinExistence type="predicted"/>
<dbReference type="Gene3D" id="1.20.1390.10">
    <property type="entry name" value="PWI domain"/>
    <property type="match status" value="1"/>
</dbReference>
<accession>A0A6A6VM59</accession>
<dbReference type="SMART" id="SM00311">
    <property type="entry name" value="PWI"/>
    <property type="match status" value="1"/>
</dbReference>
<dbReference type="GO" id="GO:0006397">
    <property type="term" value="P:mRNA processing"/>
    <property type="evidence" value="ECO:0007669"/>
    <property type="project" value="UniProtKB-KW"/>
</dbReference>
<evidence type="ECO:0000256" key="1">
    <source>
        <dbReference type="ARBA" id="ARBA00022664"/>
    </source>
</evidence>
<evidence type="ECO:0000256" key="2">
    <source>
        <dbReference type="SAM" id="MobiDB-lite"/>
    </source>
</evidence>
<keyword evidence="5" id="KW-1185">Reference proteome</keyword>
<name>A0A6A6VM59_9PLEO</name>
<dbReference type="InterPro" id="IPR036483">
    <property type="entry name" value="PWI_dom_sf"/>
</dbReference>
<dbReference type="PROSITE" id="PS51025">
    <property type="entry name" value="PWI"/>
    <property type="match status" value="1"/>
</dbReference>
<feature type="compositionally biased region" description="Basic and acidic residues" evidence="2">
    <location>
        <begin position="120"/>
        <end position="137"/>
    </location>
</feature>
<dbReference type="Proteomes" id="UP000799440">
    <property type="component" value="Unassembled WGS sequence"/>
</dbReference>
<dbReference type="PANTHER" id="PTHR23148:SF0">
    <property type="entry name" value="SERINE_ARGININE REPETITIVE MATRIX PROTEIN 1"/>
    <property type="match status" value="1"/>
</dbReference>
<dbReference type="GO" id="GO:0005681">
    <property type="term" value="C:spliceosomal complex"/>
    <property type="evidence" value="ECO:0007669"/>
    <property type="project" value="TreeGrafter"/>
</dbReference>
<protein>
    <submittedName>
        <fullName evidence="4">PWI domain-containing protein</fullName>
    </submittedName>
</protein>
<gene>
    <name evidence="4" type="ORF">M011DRAFT_474154</name>
</gene>
<dbReference type="EMBL" id="MU006563">
    <property type="protein sequence ID" value="KAF2750640.1"/>
    <property type="molecule type" value="Genomic_DNA"/>
</dbReference>
<dbReference type="PANTHER" id="PTHR23148">
    <property type="entry name" value="SERINE/ARGININE REGULATED NUCLEAR MATRIX PROTEIN"/>
    <property type="match status" value="1"/>
</dbReference>
<evidence type="ECO:0000313" key="5">
    <source>
        <dbReference type="Proteomes" id="UP000799440"/>
    </source>
</evidence>
<organism evidence="4 5">
    <name type="scientific">Sporormia fimetaria CBS 119925</name>
    <dbReference type="NCBI Taxonomy" id="1340428"/>
    <lineage>
        <taxon>Eukaryota</taxon>
        <taxon>Fungi</taxon>
        <taxon>Dikarya</taxon>
        <taxon>Ascomycota</taxon>
        <taxon>Pezizomycotina</taxon>
        <taxon>Dothideomycetes</taxon>
        <taxon>Pleosporomycetidae</taxon>
        <taxon>Pleosporales</taxon>
        <taxon>Sporormiaceae</taxon>
        <taxon>Sporormia</taxon>
    </lineage>
</organism>
<sequence length="361" mass="40757">MALTVDQKRLRATKFPPEFDQKVDLTKVNTDVMKVWIAARITEILGDEDDVVVETCFNLLEQDRYPKIKEIQIQLEGFLNKECAAFCKDLWNKMLDAQNNETGVPKDLLEAKKMEILREQANRDAAESRRKQAREETDMLNSIRENDCPDRPDRGERGDRFGRSNRGGRDTGFRDNRDRGGRGRDGDRFAPRRHSRSPPRRRRSPPPPRRDQRGDTWYPPSGPQVPVGIDALALQSSLDLPALVAIDALGHPHGLDPLLVVESVPSQCDTEPFKDARPSPCAALFDFIKVKLPSCSSPQGKEQGQEWTLGVSAATPAQRIKITVAVCVKIKVKVQVKFWVGHPARRGSEKGETRVFTFLQE</sequence>
<dbReference type="Pfam" id="PF01480">
    <property type="entry name" value="PWI"/>
    <property type="match status" value="1"/>
</dbReference>
<dbReference type="OrthoDB" id="163257at2759"/>
<feature type="compositionally biased region" description="Basic and acidic residues" evidence="2">
    <location>
        <begin position="144"/>
        <end position="190"/>
    </location>
</feature>